<dbReference type="SUPFAM" id="SSF88723">
    <property type="entry name" value="PIN domain-like"/>
    <property type="match status" value="1"/>
</dbReference>
<dbReference type="CDD" id="cd09874">
    <property type="entry name" value="PIN_MT3492-like"/>
    <property type="match status" value="1"/>
</dbReference>
<reference evidence="6 7" key="1">
    <citation type="submission" date="2019-11" db="EMBL/GenBank/DDBJ databases">
        <authorList>
            <person name="Li X.-J."/>
            <person name="Feng X.-M."/>
        </authorList>
    </citation>
    <scope>NUCLEOTIDE SEQUENCE [LARGE SCALE GENOMIC DNA]</scope>
    <source>
        <strain evidence="6 7">XMNu-373</strain>
    </source>
</reference>
<dbReference type="GO" id="GO:0004518">
    <property type="term" value="F:nuclease activity"/>
    <property type="evidence" value="ECO:0007669"/>
    <property type="project" value="UniProtKB-KW"/>
</dbReference>
<evidence type="ECO:0000256" key="1">
    <source>
        <dbReference type="ARBA" id="ARBA00022722"/>
    </source>
</evidence>
<dbReference type="AlphaFoldDB" id="A0A7K3LXV2"/>
<dbReference type="EMBL" id="WLZY01000001">
    <property type="protein sequence ID" value="NDL55854.1"/>
    <property type="molecule type" value="Genomic_DNA"/>
</dbReference>
<comment type="caution">
    <text evidence="6">The sequence shown here is derived from an EMBL/GenBank/DDBJ whole genome shotgun (WGS) entry which is preliminary data.</text>
</comment>
<evidence type="ECO:0000313" key="7">
    <source>
        <dbReference type="Proteomes" id="UP000460435"/>
    </source>
</evidence>
<name>A0A7K3LXV2_9ACTN</name>
<evidence type="ECO:0000259" key="5">
    <source>
        <dbReference type="Pfam" id="PF01850"/>
    </source>
</evidence>
<keyword evidence="7" id="KW-1185">Reference proteome</keyword>
<dbReference type="Pfam" id="PF01850">
    <property type="entry name" value="PIN"/>
    <property type="match status" value="1"/>
</dbReference>
<dbReference type="Gene3D" id="3.40.50.1010">
    <property type="entry name" value="5'-nuclease"/>
    <property type="match status" value="1"/>
</dbReference>
<dbReference type="GO" id="GO:0046872">
    <property type="term" value="F:metal ion binding"/>
    <property type="evidence" value="ECO:0007669"/>
    <property type="project" value="UniProtKB-KW"/>
</dbReference>
<dbReference type="GO" id="GO:0016787">
    <property type="term" value="F:hydrolase activity"/>
    <property type="evidence" value="ECO:0007669"/>
    <property type="project" value="UniProtKB-KW"/>
</dbReference>
<keyword evidence="1" id="KW-0540">Nuclease</keyword>
<dbReference type="InterPro" id="IPR029060">
    <property type="entry name" value="PIN-like_dom_sf"/>
</dbReference>
<evidence type="ECO:0000256" key="4">
    <source>
        <dbReference type="ARBA" id="ARBA00022842"/>
    </source>
</evidence>
<evidence type="ECO:0000256" key="2">
    <source>
        <dbReference type="ARBA" id="ARBA00022723"/>
    </source>
</evidence>
<proteinExistence type="predicted"/>
<keyword evidence="2" id="KW-0479">Metal-binding</keyword>
<feature type="domain" description="PIN" evidence="5">
    <location>
        <begin position="3"/>
        <end position="106"/>
    </location>
</feature>
<accession>A0A7K3LXV2</accession>
<dbReference type="InterPro" id="IPR002716">
    <property type="entry name" value="PIN_dom"/>
</dbReference>
<dbReference type="RefSeq" id="WP_162448522.1">
    <property type="nucleotide sequence ID" value="NZ_WLZY01000001.1"/>
</dbReference>
<protein>
    <submittedName>
        <fullName evidence="6">PIN domain-containing protein</fullName>
    </submittedName>
</protein>
<organism evidence="6 7">
    <name type="scientific">Phytoactinopolyspora mesophila</name>
    <dbReference type="NCBI Taxonomy" id="2650750"/>
    <lineage>
        <taxon>Bacteria</taxon>
        <taxon>Bacillati</taxon>
        <taxon>Actinomycetota</taxon>
        <taxon>Actinomycetes</taxon>
        <taxon>Jiangellales</taxon>
        <taxon>Jiangellaceae</taxon>
        <taxon>Phytoactinopolyspora</taxon>
    </lineage>
</organism>
<gene>
    <name evidence="6" type="ORF">F7O44_02085</name>
</gene>
<evidence type="ECO:0000256" key="3">
    <source>
        <dbReference type="ARBA" id="ARBA00022801"/>
    </source>
</evidence>
<keyword evidence="3" id="KW-0378">Hydrolase</keyword>
<keyword evidence="4" id="KW-0460">Magnesium</keyword>
<dbReference type="Proteomes" id="UP000460435">
    <property type="component" value="Unassembled WGS sequence"/>
</dbReference>
<evidence type="ECO:0000313" key="6">
    <source>
        <dbReference type="EMBL" id="NDL55854.1"/>
    </source>
</evidence>
<sequence>MLYMDTSTLVKLCRVESETRALRDWLAETGVDWVTSTLTEVELPRAVARVDAAALAHVPGVLARCDRFDIDERVRADAAVLLPPELRTLDAIHLATALELADELVAFLAYDMRLIEAARANGLPVESPF</sequence>